<proteinExistence type="predicted"/>
<evidence type="ECO:0000256" key="1">
    <source>
        <dbReference type="SAM" id="MobiDB-lite"/>
    </source>
</evidence>
<dbReference type="EMBL" id="CP031036">
    <property type="protein sequence ID" value="QDZ19712.1"/>
    <property type="molecule type" value="Genomic_DNA"/>
</dbReference>
<gene>
    <name evidence="2" type="ORF">A3770_03p22300</name>
</gene>
<evidence type="ECO:0000313" key="2">
    <source>
        <dbReference type="EMBL" id="QDZ19712.1"/>
    </source>
</evidence>
<protein>
    <submittedName>
        <fullName evidence="2">Uncharacterized protein</fullName>
    </submittedName>
</protein>
<accession>A0A5B8MK28</accession>
<feature type="region of interest" description="Disordered" evidence="1">
    <location>
        <begin position="525"/>
        <end position="557"/>
    </location>
</feature>
<name>A0A5B8MK28_9CHLO</name>
<dbReference type="AlphaFoldDB" id="A0A5B8MK28"/>
<reference evidence="2 3" key="1">
    <citation type="submission" date="2018-07" db="EMBL/GenBank/DDBJ databases">
        <title>The complete nuclear genome of the prasinophyte Chloropicon primus (CCMP1205).</title>
        <authorList>
            <person name="Pombert J.-F."/>
            <person name="Otis C."/>
            <person name="Turmel M."/>
            <person name="Lemieux C."/>
        </authorList>
    </citation>
    <scope>NUCLEOTIDE SEQUENCE [LARGE SCALE GENOMIC DNA]</scope>
    <source>
        <strain evidence="2 3">CCMP1205</strain>
    </source>
</reference>
<organism evidence="2 3">
    <name type="scientific">Chloropicon primus</name>
    <dbReference type="NCBI Taxonomy" id="1764295"/>
    <lineage>
        <taxon>Eukaryota</taxon>
        <taxon>Viridiplantae</taxon>
        <taxon>Chlorophyta</taxon>
        <taxon>Chloropicophyceae</taxon>
        <taxon>Chloropicales</taxon>
        <taxon>Chloropicaceae</taxon>
        <taxon>Chloropicon</taxon>
    </lineage>
</organism>
<keyword evidence="3" id="KW-1185">Reference proteome</keyword>
<dbReference type="Proteomes" id="UP000316726">
    <property type="component" value="Chromosome 3"/>
</dbReference>
<sequence length="557" mass="59166">MKSSSEFNDKARVTCDLLAGVTEAMEAKPKGQTKVVLICLCIAGLEDVVVQRIGKALARLVIKLNLARQGTGARDTSDLATGVYLLGGSSSCGACTTLADPRDCSLQSLLRACQVLEKWDGYSFEKGDVLEGGSSFVDQLTSLTTRDAGVAQAIGSEATSVKIVAMASEAGLASSESSFQSVLGDLSSRFVEIDLVEIKNAWALEGASSRDPASGGSGALQHLVAACESAAYYSIDLFSSDDLEFFIAYQCAVLMLGRQPVEVAFGFPSDAEEEEEALVLHCLLSPTILGLDSCPDRGLGAVYTSQGASPSSSRQDSRTFVKCAVTGQFVPRSNEAFRLGSMRWKLRPGPAGEVGGGRRGGSAEIAFRVLARMSLSSVNHALLFGLPYLASANEMMQESAARSVWNHLIADLKERKECLLVSCAFDFDRTKASAVPLTYLLTPDATCRNMLLKRIASGEELLPVETAVEEVDDRGGEVGDSSPQESLARVSALIDSVPLCSDVTEVPFDLKGLAGALISNFDQLAEPRWDPPSTVSASSTRKKYGRIPSASKKPGHR</sequence>
<dbReference type="OrthoDB" id="2018570at2759"/>
<evidence type="ECO:0000313" key="3">
    <source>
        <dbReference type="Proteomes" id="UP000316726"/>
    </source>
</evidence>